<proteinExistence type="predicted"/>
<sequence length="250" mass="26361">MALKYQYAPDGADLVSNTTDKVAGALTGCILFMGESAADLRPFYNPNAGNLVSDSMGLVTLLSSVASDVVGAGGGPKYLLQGQTKQSQSVVSRPIVVTQLENGAPKQVGYGHSRAVDGGFTLGIYANTDNAVIATSWQNFGQEFVPASLVYSGDVLRPTSPNGFVYHAINSGVLGAAEPEWPTIEGDEITSGNVTLQAVVYYQPVSHAPIDIVKNYVSGEFPAEIRQADACPVFDPDSFELSTEVRAMFA</sequence>
<evidence type="ECO:0000313" key="1">
    <source>
        <dbReference type="EMBL" id="MER2490701.1"/>
    </source>
</evidence>
<keyword evidence="2" id="KW-1185">Reference proteome</keyword>
<dbReference type="RefSeq" id="WP_350400458.1">
    <property type="nucleotide sequence ID" value="NZ_JBELOE010000064.1"/>
</dbReference>
<comment type="caution">
    <text evidence="1">The sequence shown here is derived from an EMBL/GenBank/DDBJ whole genome shotgun (WGS) entry which is preliminary data.</text>
</comment>
<protein>
    <recommendedName>
        <fullName evidence="3">Tail fiber protein</fullName>
    </recommendedName>
</protein>
<evidence type="ECO:0000313" key="2">
    <source>
        <dbReference type="Proteomes" id="UP001467690"/>
    </source>
</evidence>
<gene>
    <name evidence="1" type="ORF">ABS311_02225</name>
</gene>
<evidence type="ECO:0008006" key="3">
    <source>
        <dbReference type="Google" id="ProtNLM"/>
    </source>
</evidence>
<organism evidence="1 2">
    <name type="scientific">Catenovulum sediminis</name>
    <dbReference type="NCBI Taxonomy" id="1740262"/>
    <lineage>
        <taxon>Bacteria</taxon>
        <taxon>Pseudomonadati</taxon>
        <taxon>Pseudomonadota</taxon>
        <taxon>Gammaproteobacteria</taxon>
        <taxon>Alteromonadales</taxon>
        <taxon>Alteromonadaceae</taxon>
        <taxon>Catenovulum</taxon>
    </lineage>
</organism>
<name>A0ABV1RCQ7_9ALTE</name>
<dbReference type="EMBL" id="JBELOE010000064">
    <property type="protein sequence ID" value="MER2490701.1"/>
    <property type="molecule type" value="Genomic_DNA"/>
</dbReference>
<reference evidence="1 2" key="1">
    <citation type="submission" date="2024-06" db="EMBL/GenBank/DDBJ databases">
        <authorList>
            <person name="Chen R.Y."/>
        </authorList>
    </citation>
    <scope>NUCLEOTIDE SEQUENCE [LARGE SCALE GENOMIC DNA]</scope>
    <source>
        <strain evidence="1 2">D2</strain>
    </source>
</reference>
<accession>A0ABV1RCQ7</accession>
<dbReference type="Proteomes" id="UP001467690">
    <property type="component" value="Unassembled WGS sequence"/>
</dbReference>